<dbReference type="GO" id="GO:0016491">
    <property type="term" value="F:oxidoreductase activity"/>
    <property type="evidence" value="ECO:0007669"/>
    <property type="project" value="UniProtKB-KW"/>
</dbReference>
<organism evidence="3 4">
    <name type="scientific">Methylopila henanensis</name>
    <dbReference type="NCBI Taxonomy" id="873516"/>
    <lineage>
        <taxon>Bacteria</taxon>
        <taxon>Pseudomonadati</taxon>
        <taxon>Pseudomonadota</taxon>
        <taxon>Alphaproteobacteria</taxon>
        <taxon>Hyphomicrobiales</taxon>
        <taxon>Methylopilaceae</taxon>
        <taxon>Methylopila</taxon>
    </lineage>
</organism>
<keyword evidence="1" id="KW-0472">Membrane</keyword>
<keyword evidence="1" id="KW-0812">Transmembrane</keyword>
<keyword evidence="4" id="KW-1185">Reference proteome</keyword>
<sequence length="331" mass="36999">MTPIASETRHPPPGLDAAAIPANRHERRTRGGRCFEWPTVGLAVAIYGGWLALTFFHAAVPAPLLWLAGGWLVAWHASLQHEIMHGHPTRSRVVNDAIGWPPLSLWLPYPVYRLTHLRHHRDERLTDPLEDPESTYWTQDQWDRLGRVGRALATFNVTLAGRLSVGPLVMIVSFLVSEAKLCWGGDANRRRIWARHALGVAAVSAWVVGVCGMSPGAYLFGFVYLGAALTRLRSFAEHRYAARFEERSAIVENGGVLGLLYLNNNLHALHHQSPATPWYRLPKLYGKRREALIEGNGGLVYRGYADVARRFFLRPHDTPRRPTDAWGAGAP</sequence>
<dbReference type="EMBL" id="JBHUER010000003">
    <property type="protein sequence ID" value="MFD1702595.1"/>
    <property type="molecule type" value="Genomic_DNA"/>
</dbReference>
<proteinExistence type="predicted"/>
<dbReference type="InterPro" id="IPR005804">
    <property type="entry name" value="FA_desaturase_dom"/>
</dbReference>
<protein>
    <submittedName>
        <fullName evidence="3">Fatty acid desaturase</fullName>
        <ecNumber evidence="3">1.14.19.-</ecNumber>
    </submittedName>
</protein>
<dbReference type="Proteomes" id="UP001597308">
    <property type="component" value="Unassembled WGS sequence"/>
</dbReference>
<comment type="caution">
    <text evidence="3">The sequence shown here is derived from an EMBL/GenBank/DDBJ whole genome shotgun (WGS) entry which is preliminary data.</text>
</comment>
<feature type="transmembrane region" description="Helical" evidence="1">
    <location>
        <begin position="151"/>
        <end position="176"/>
    </location>
</feature>
<reference evidence="4" key="1">
    <citation type="journal article" date="2019" name="Int. J. Syst. Evol. Microbiol.">
        <title>The Global Catalogue of Microorganisms (GCM) 10K type strain sequencing project: providing services to taxonomists for standard genome sequencing and annotation.</title>
        <authorList>
            <consortium name="The Broad Institute Genomics Platform"/>
            <consortium name="The Broad Institute Genome Sequencing Center for Infectious Disease"/>
            <person name="Wu L."/>
            <person name="Ma J."/>
        </authorList>
    </citation>
    <scope>NUCLEOTIDE SEQUENCE [LARGE SCALE GENOMIC DNA]</scope>
    <source>
        <strain evidence="4">KCTC 23707</strain>
    </source>
</reference>
<evidence type="ECO:0000259" key="2">
    <source>
        <dbReference type="Pfam" id="PF00487"/>
    </source>
</evidence>
<evidence type="ECO:0000256" key="1">
    <source>
        <dbReference type="SAM" id="Phobius"/>
    </source>
</evidence>
<evidence type="ECO:0000313" key="4">
    <source>
        <dbReference type="Proteomes" id="UP001597308"/>
    </source>
</evidence>
<name>A0ABW4K934_9HYPH</name>
<dbReference type="RefSeq" id="WP_378798033.1">
    <property type="nucleotide sequence ID" value="NZ_JBHUER010000003.1"/>
</dbReference>
<gene>
    <name evidence="3" type="ORF">ACFSCV_06210</name>
</gene>
<evidence type="ECO:0000313" key="3">
    <source>
        <dbReference type="EMBL" id="MFD1702595.1"/>
    </source>
</evidence>
<feature type="domain" description="Fatty acid desaturase" evidence="2">
    <location>
        <begin position="63"/>
        <end position="295"/>
    </location>
</feature>
<keyword evidence="1" id="KW-1133">Transmembrane helix</keyword>
<dbReference type="Pfam" id="PF00487">
    <property type="entry name" value="FA_desaturase"/>
    <property type="match status" value="1"/>
</dbReference>
<keyword evidence="3" id="KW-0560">Oxidoreductase</keyword>
<dbReference type="EC" id="1.14.19.-" evidence="3"/>
<feature type="transmembrane region" description="Helical" evidence="1">
    <location>
        <begin position="34"/>
        <end position="53"/>
    </location>
</feature>
<accession>A0ABW4K934</accession>
<feature type="transmembrane region" description="Helical" evidence="1">
    <location>
        <begin position="196"/>
        <end position="225"/>
    </location>
</feature>